<dbReference type="AlphaFoldDB" id="A0A138ZXG2"/>
<dbReference type="Proteomes" id="UP000070544">
    <property type="component" value="Unassembled WGS sequence"/>
</dbReference>
<gene>
    <name evidence="2" type="ORF">M427DRAFT_50289</name>
</gene>
<feature type="compositionally biased region" description="Polar residues" evidence="1">
    <location>
        <begin position="20"/>
        <end position="29"/>
    </location>
</feature>
<feature type="region of interest" description="Disordered" evidence="1">
    <location>
        <begin position="1"/>
        <end position="38"/>
    </location>
</feature>
<dbReference type="EMBL" id="KQ965960">
    <property type="protein sequence ID" value="KXS08823.1"/>
    <property type="molecule type" value="Genomic_DNA"/>
</dbReference>
<evidence type="ECO:0000256" key="1">
    <source>
        <dbReference type="SAM" id="MobiDB-lite"/>
    </source>
</evidence>
<proteinExistence type="predicted"/>
<name>A0A138ZXG2_GONPJ</name>
<feature type="compositionally biased region" description="Polar residues" evidence="1">
    <location>
        <begin position="1"/>
        <end position="10"/>
    </location>
</feature>
<keyword evidence="3" id="KW-1185">Reference proteome</keyword>
<sequence>MSVNPNFSIQDQREEPSASFEPSTSSGLSTPFRPKRNQEKNYAIKNVIQKFPTHPEPMLNDIKTLPPPILHHLRIDTYVHTSALPVVTQVPLFVQRAHQPPPLHAIKVQTPPPLHAIKVQTPPPLHAIRVQTPPPLHAIRVQTPPTIRASRHYIKPSIISDDKYNVPPDHMDSDADGNDEYDCHEYIRLLGSQLKDDDLDGRCDKKLKNINDQNMFKLITERGLKTIKKYQSGPIRYE</sequence>
<evidence type="ECO:0000313" key="3">
    <source>
        <dbReference type="Proteomes" id="UP000070544"/>
    </source>
</evidence>
<accession>A0A138ZXG2</accession>
<protein>
    <submittedName>
        <fullName evidence="2">Uncharacterized protein</fullName>
    </submittedName>
</protein>
<evidence type="ECO:0000313" key="2">
    <source>
        <dbReference type="EMBL" id="KXS08823.1"/>
    </source>
</evidence>
<reference evidence="2 3" key="1">
    <citation type="journal article" date="2015" name="Genome Biol. Evol.">
        <title>Phylogenomic analyses indicate that early fungi evolved digesting cell walls of algal ancestors of land plants.</title>
        <authorList>
            <person name="Chang Y."/>
            <person name="Wang S."/>
            <person name="Sekimoto S."/>
            <person name="Aerts A.L."/>
            <person name="Choi C."/>
            <person name="Clum A."/>
            <person name="LaButti K.M."/>
            <person name="Lindquist E.A."/>
            <person name="Yee Ngan C."/>
            <person name="Ohm R.A."/>
            <person name="Salamov A.A."/>
            <person name="Grigoriev I.V."/>
            <person name="Spatafora J.W."/>
            <person name="Berbee M.L."/>
        </authorList>
    </citation>
    <scope>NUCLEOTIDE SEQUENCE [LARGE SCALE GENOMIC DNA]</scope>
    <source>
        <strain evidence="2 3">JEL478</strain>
    </source>
</reference>
<organism evidence="2 3">
    <name type="scientific">Gonapodya prolifera (strain JEL478)</name>
    <name type="common">Monoblepharis prolifera</name>
    <dbReference type="NCBI Taxonomy" id="1344416"/>
    <lineage>
        <taxon>Eukaryota</taxon>
        <taxon>Fungi</taxon>
        <taxon>Fungi incertae sedis</taxon>
        <taxon>Chytridiomycota</taxon>
        <taxon>Chytridiomycota incertae sedis</taxon>
        <taxon>Monoblepharidomycetes</taxon>
        <taxon>Monoblepharidales</taxon>
        <taxon>Gonapodyaceae</taxon>
        <taxon>Gonapodya</taxon>
    </lineage>
</organism>